<protein>
    <submittedName>
        <fullName evidence="1">Uncharacterized protein</fullName>
    </submittedName>
</protein>
<dbReference type="EMBL" id="DSRD01000584">
    <property type="protein sequence ID" value="HGW94465.1"/>
    <property type="molecule type" value="Genomic_DNA"/>
</dbReference>
<reference evidence="1" key="1">
    <citation type="journal article" date="2020" name="mSystems">
        <title>Genome- and Community-Level Interaction Insights into Carbon Utilization and Element Cycling Functions of Hydrothermarchaeota in Hydrothermal Sediment.</title>
        <authorList>
            <person name="Zhou Z."/>
            <person name="Liu Y."/>
            <person name="Xu W."/>
            <person name="Pan J."/>
            <person name="Luo Z.H."/>
            <person name="Li M."/>
        </authorList>
    </citation>
    <scope>NUCLEOTIDE SEQUENCE [LARGE SCALE GENOMIC DNA]</scope>
    <source>
        <strain evidence="1">SpSt-402</strain>
    </source>
</reference>
<gene>
    <name evidence="1" type="ORF">ENR47_09320</name>
</gene>
<evidence type="ECO:0000313" key="1">
    <source>
        <dbReference type="EMBL" id="HGW94465.1"/>
    </source>
</evidence>
<proteinExistence type="predicted"/>
<comment type="caution">
    <text evidence="1">The sequence shown here is derived from an EMBL/GenBank/DDBJ whole genome shotgun (WGS) entry which is preliminary data.</text>
</comment>
<sequence length="129" mass="14707">MAAPRFLKLMHRAGWEFWLPLPLIAVLFWVAGHCMTTQVLNRPYDSVNKLETDRPLNSEMPKTILGMNADIDRRRGATVVFVKTADSSLKKVKYTFTTTQTTEIESAIAQELKLPVGTIRKLISYRLIN</sequence>
<name>A0A832H8Q3_9CYAN</name>
<dbReference type="AlphaFoldDB" id="A0A832H8Q3"/>
<organism evidence="1">
    <name type="scientific">Oscillatoriales cyanobacterium SpSt-402</name>
    <dbReference type="NCBI Taxonomy" id="2282168"/>
    <lineage>
        <taxon>Bacteria</taxon>
        <taxon>Bacillati</taxon>
        <taxon>Cyanobacteriota</taxon>
        <taxon>Cyanophyceae</taxon>
        <taxon>Oscillatoriophycideae</taxon>
        <taxon>Oscillatoriales</taxon>
    </lineage>
</organism>
<accession>A0A832H8Q3</accession>